<dbReference type="HOGENOM" id="CLU_008878_4_2_11"/>
<dbReference type="InterPro" id="IPR007867">
    <property type="entry name" value="GMC_OxRtase_C"/>
</dbReference>
<reference evidence="7 8" key="1">
    <citation type="journal article" date="2001" name="Proc. Natl. Acad. Sci. U.S.A.">
        <title>Genome sequence of an industrial microorganism Streptomyces avermitilis: deducing the ability of producing secondary metabolites.</title>
        <authorList>
            <person name="Omura S."/>
            <person name="Ikeda H."/>
            <person name="Ishikawa J."/>
            <person name="Hanamoto A."/>
            <person name="Takahashi C."/>
            <person name="Shinose M."/>
            <person name="Takahashi Y."/>
            <person name="Horikawa H."/>
            <person name="Nakazawa H."/>
            <person name="Osonoe T."/>
            <person name="Kikuchi H."/>
            <person name="Shiba T."/>
            <person name="Sakaki Y."/>
            <person name="Hattori M."/>
        </authorList>
    </citation>
    <scope>NUCLEOTIDE SEQUENCE [LARGE SCALE GENOMIC DNA]</scope>
    <source>
        <strain evidence="8">ATCC 31267 / DSM 46492 / JCM 5070 / NBRC 14893 / NCIMB 12804 / NRRL 8165 / MA-4680</strain>
    </source>
</reference>
<dbReference type="AlphaFoldDB" id="Q82LT0"/>
<keyword evidence="4" id="KW-0560">Oxidoreductase</keyword>
<evidence type="ECO:0000256" key="3">
    <source>
        <dbReference type="ARBA" id="ARBA00022827"/>
    </source>
</evidence>
<dbReference type="EMBL" id="BA000030">
    <property type="protein sequence ID" value="BAC69641.1"/>
    <property type="molecule type" value="Genomic_DNA"/>
</dbReference>
<dbReference type="Gene3D" id="3.50.50.60">
    <property type="entry name" value="FAD/NAD(P)-binding domain"/>
    <property type="match status" value="2"/>
</dbReference>
<dbReference type="Pfam" id="PF00732">
    <property type="entry name" value="GMC_oxred_N"/>
    <property type="match status" value="1"/>
</dbReference>
<dbReference type="PANTHER" id="PTHR46056">
    <property type="entry name" value="LONG-CHAIN-ALCOHOL OXIDASE"/>
    <property type="match status" value="1"/>
</dbReference>
<keyword evidence="3" id="KW-0274">FAD</keyword>
<dbReference type="GO" id="GO:0016614">
    <property type="term" value="F:oxidoreductase activity, acting on CH-OH group of donors"/>
    <property type="evidence" value="ECO:0007669"/>
    <property type="project" value="InterPro"/>
</dbReference>
<reference evidence="7 8" key="3">
    <citation type="journal article" date="2014" name="J. Ind. Microbiol. Biotechnol.">
        <title>Genome mining of the Streptomyces avermitilis genome and development of genome-minimized hosts for heterologous expression of biosynthetic gene clusters.</title>
        <authorList>
            <person name="Ikeda H."/>
            <person name="Shin-ya K."/>
            <person name="Omura S."/>
        </authorList>
    </citation>
    <scope>NUCLEOTIDE SEQUENCE [LARGE SCALE GENOMIC DNA]</scope>
    <source>
        <strain evidence="8">ATCC 31267 / DSM 46492 / JCM 5070 / NBRC 14893 / NCIMB 12804 / NRRL 8165 / MA-4680</strain>
    </source>
</reference>
<dbReference type="Pfam" id="PF05199">
    <property type="entry name" value="GMC_oxred_C"/>
    <property type="match status" value="1"/>
</dbReference>
<dbReference type="PANTHER" id="PTHR46056:SF12">
    <property type="entry name" value="LONG-CHAIN-ALCOHOL OXIDASE"/>
    <property type="match status" value="1"/>
</dbReference>
<reference evidence="7 8" key="2">
    <citation type="journal article" date="2003" name="Nat. Biotechnol.">
        <title>Complete genome sequence and comparative analysis of the industrial microorganism Streptomyces avermitilis.</title>
        <authorList>
            <person name="Ikeda H."/>
            <person name="Ishikawa J."/>
            <person name="Hanamoto A."/>
            <person name="Shinose M."/>
            <person name="Kikuchi H."/>
            <person name="Shiba T."/>
            <person name="Sakaki Y."/>
            <person name="Hattori M."/>
            <person name="Omura S."/>
        </authorList>
    </citation>
    <scope>NUCLEOTIDE SEQUENCE [LARGE SCALE GENOMIC DNA]</scope>
    <source>
        <strain evidence="8">ATCC 31267 / DSM 46492 / JCM 5070 / NBRC 14893 / NCIMB 12804 / NRRL 8165 / MA-4680</strain>
    </source>
</reference>
<evidence type="ECO:0000259" key="6">
    <source>
        <dbReference type="Pfam" id="PF05199"/>
    </source>
</evidence>
<evidence type="ECO:0000313" key="7">
    <source>
        <dbReference type="EMBL" id="BAC69641.1"/>
    </source>
</evidence>
<dbReference type="InterPro" id="IPR036188">
    <property type="entry name" value="FAD/NAD-bd_sf"/>
</dbReference>
<sequence length="545" mass="59774">MSPSPGRTDDVPRTVAGMTDARHYDVIIIGTGAGGGTLAHRLAPTGKRILLLERGDYLPRERDNWESTAVFVKGKYRAPEFWYDKHGNQFPPEVNYYVGGNTKFYGAALFRLRPEDFGELRHHDGISPAWPLSYEELEPYYTQAEHLYLVHGRHGEDPTEGPTSAQYAYPPVQHEPRIQQLSHDLEKQGLHPFHLPIGVNLTQDDRGRATHASACIRCDRVDGFPCLVGAKSDAQVICVDPALEHANVEMLTHADVRRLDTDATGRSVTSVVATVGDGAASTVEFSADIVVVACGAVNSAVLLLRSADDRHPQGLANSSGVVGRHYMRHNNLALMAVSKEPNDTKFQKTLALHDWYLGSDDWDYPLGGIQMLGKSDAEQIHGEAPRWAGAVAPDMPFEVLAHHAVDFWLCGEDLPLAENRVTLDGDGGIHLALDEKNNIAGLKRLRHKLQGMLSHLGMHEHHLLSHSIYLHKGMPIGATAHQAGTVRFGRDPADSALDVNCKAHDLDNLYVVDTSFFPSIGAVNPSLTAIANALRVGDHLAERLR</sequence>
<dbReference type="InterPro" id="IPR000172">
    <property type="entry name" value="GMC_OxRdtase_N"/>
</dbReference>
<keyword evidence="2" id="KW-0285">Flavoprotein</keyword>
<dbReference type="KEGG" id="sma:SAVERM_1930"/>
<feature type="domain" description="Glucose-methanol-choline oxidoreductase C-terminal" evidence="6">
    <location>
        <begin position="478"/>
        <end position="533"/>
    </location>
</feature>
<dbReference type="SUPFAM" id="SSF51905">
    <property type="entry name" value="FAD/NAD(P)-binding domain"/>
    <property type="match status" value="1"/>
</dbReference>
<protein>
    <submittedName>
        <fullName evidence="7">Choline dehydrogenase</fullName>
    </submittedName>
</protein>
<name>Q82LT0_STRAW</name>
<evidence type="ECO:0000259" key="5">
    <source>
        <dbReference type="Pfam" id="PF00732"/>
    </source>
</evidence>
<evidence type="ECO:0000256" key="4">
    <source>
        <dbReference type="ARBA" id="ARBA00023002"/>
    </source>
</evidence>
<dbReference type="eggNOG" id="COG2303">
    <property type="taxonomic scope" value="Bacteria"/>
</dbReference>
<gene>
    <name evidence="7" type="primary">chd</name>
    <name evidence="7" type="ORF">SAVERM_1930</name>
</gene>
<keyword evidence="8" id="KW-1185">Reference proteome</keyword>
<evidence type="ECO:0000256" key="1">
    <source>
        <dbReference type="ARBA" id="ARBA00010790"/>
    </source>
</evidence>
<comment type="similarity">
    <text evidence="1">Belongs to the GMC oxidoreductase family.</text>
</comment>
<dbReference type="GO" id="GO:0050660">
    <property type="term" value="F:flavin adenine dinucleotide binding"/>
    <property type="evidence" value="ECO:0007669"/>
    <property type="project" value="InterPro"/>
</dbReference>
<evidence type="ECO:0000256" key="2">
    <source>
        <dbReference type="ARBA" id="ARBA00022630"/>
    </source>
</evidence>
<organism evidence="7 8">
    <name type="scientific">Streptomyces avermitilis (strain ATCC 31267 / DSM 46492 / JCM 5070 / NBRC 14893 / NCIMB 12804 / NRRL 8165 / MA-4680)</name>
    <dbReference type="NCBI Taxonomy" id="227882"/>
    <lineage>
        <taxon>Bacteria</taxon>
        <taxon>Bacillati</taxon>
        <taxon>Actinomycetota</taxon>
        <taxon>Actinomycetes</taxon>
        <taxon>Kitasatosporales</taxon>
        <taxon>Streptomycetaceae</taxon>
        <taxon>Streptomyces</taxon>
    </lineage>
</organism>
<proteinExistence type="inferred from homology"/>
<accession>Q82LT0</accession>
<dbReference type="Proteomes" id="UP000000428">
    <property type="component" value="Chromosome"/>
</dbReference>
<feature type="domain" description="Glucose-methanol-choline oxidoreductase N-terminal" evidence="5">
    <location>
        <begin position="98"/>
        <end position="325"/>
    </location>
</feature>
<evidence type="ECO:0000313" key="8">
    <source>
        <dbReference type="Proteomes" id="UP000000428"/>
    </source>
</evidence>